<dbReference type="EMBL" id="CM042012">
    <property type="protein sequence ID" value="KAI3753937.1"/>
    <property type="molecule type" value="Genomic_DNA"/>
</dbReference>
<sequence length="94" mass="10012">MSYDLLQELMDAKIASNSGANCGGTILPYPFQQGTPSFDVGEAFALVMTAFVAVAEVNLAVSASIPAPIVAALYHFFFAYVGFIGFEFPLILQP</sequence>
<evidence type="ECO:0000313" key="1">
    <source>
        <dbReference type="EMBL" id="KAI3753937.1"/>
    </source>
</evidence>
<protein>
    <submittedName>
        <fullName evidence="1">Uncharacterized protein</fullName>
    </submittedName>
</protein>
<name>A0ACB9E582_CICIN</name>
<reference evidence="2" key="1">
    <citation type="journal article" date="2022" name="Mol. Ecol. Resour.">
        <title>The genomes of chicory, endive, great burdock and yacon provide insights into Asteraceae palaeo-polyploidization history and plant inulin production.</title>
        <authorList>
            <person name="Fan W."/>
            <person name="Wang S."/>
            <person name="Wang H."/>
            <person name="Wang A."/>
            <person name="Jiang F."/>
            <person name="Liu H."/>
            <person name="Zhao H."/>
            <person name="Xu D."/>
            <person name="Zhang Y."/>
        </authorList>
    </citation>
    <scope>NUCLEOTIDE SEQUENCE [LARGE SCALE GENOMIC DNA]</scope>
    <source>
        <strain evidence="2">cv. Punajuju</strain>
    </source>
</reference>
<accession>A0ACB9E582</accession>
<comment type="caution">
    <text evidence="1">The sequence shown here is derived from an EMBL/GenBank/DDBJ whole genome shotgun (WGS) entry which is preliminary data.</text>
</comment>
<proteinExistence type="predicted"/>
<keyword evidence="2" id="KW-1185">Reference proteome</keyword>
<evidence type="ECO:0000313" key="2">
    <source>
        <dbReference type="Proteomes" id="UP001055811"/>
    </source>
</evidence>
<gene>
    <name evidence="1" type="ORF">L2E82_26002</name>
</gene>
<organism evidence="1 2">
    <name type="scientific">Cichorium intybus</name>
    <name type="common">Chicory</name>
    <dbReference type="NCBI Taxonomy" id="13427"/>
    <lineage>
        <taxon>Eukaryota</taxon>
        <taxon>Viridiplantae</taxon>
        <taxon>Streptophyta</taxon>
        <taxon>Embryophyta</taxon>
        <taxon>Tracheophyta</taxon>
        <taxon>Spermatophyta</taxon>
        <taxon>Magnoliopsida</taxon>
        <taxon>eudicotyledons</taxon>
        <taxon>Gunneridae</taxon>
        <taxon>Pentapetalae</taxon>
        <taxon>asterids</taxon>
        <taxon>campanulids</taxon>
        <taxon>Asterales</taxon>
        <taxon>Asteraceae</taxon>
        <taxon>Cichorioideae</taxon>
        <taxon>Cichorieae</taxon>
        <taxon>Cichoriinae</taxon>
        <taxon>Cichorium</taxon>
    </lineage>
</organism>
<reference evidence="1 2" key="2">
    <citation type="journal article" date="2022" name="Mol. Ecol. Resour.">
        <title>The genomes of chicory, endive, great burdock and yacon provide insights into Asteraceae paleo-polyploidization history and plant inulin production.</title>
        <authorList>
            <person name="Fan W."/>
            <person name="Wang S."/>
            <person name="Wang H."/>
            <person name="Wang A."/>
            <person name="Jiang F."/>
            <person name="Liu H."/>
            <person name="Zhao H."/>
            <person name="Xu D."/>
            <person name="Zhang Y."/>
        </authorList>
    </citation>
    <scope>NUCLEOTIDE SEQUENCE [LARGE SCALE GENOMIC DNA]</scope>
    <source>
        <strain evidence="2">cv. Punajuju</strain>
        <tissue evidence="1">Leaves</tissue>
    </source>
</reference>
<dbReference type="Proteomes" id="UP001055811">
    <property type="component" value="Linkage Group LG04"/>
</dbReference>